<dbReference type="Proteomes" id="UP001596163">
    <property type="component" value="Unassembled WGS sequence"/>
</dbReference>
<keyword evidence="2" id="KW-1185">Reference proteome</keyword>
<sequence length="229" mass="25642">MLIQVNHEVLNSQLDLTGITSYVILQFDKDDSFTGASLSLGNTLGSFSLISQARSYLILPFDSTFPLASLEGFYLASDDSDDENSEEEGGDELCPVCGGINNAGAMVFSCSHILALLWEGEFQWTEPEFDEIITLTDEISSLFQENEALEEEETGLYSMFSPYSYNRTNAIFELFGESLLTGNPRHEDTYLSSGSGSLLYILDFKVLEEVLEKLRNFKIEVLNRLNRET</sequence>
<protein>
    <submittedName>
        <fullName evidence="1">Uncharacterized protein</fullName>
    </submittedName>
</protein>
<organism evidence="1 2">
    <name type="scientific">Algoriphagus aquatilis</name>
    <dbReference type="NCBI Taxonomy" id="490186"/>
    <lineage>
        <taxon>Bacteria</taxon>
        <taxon>Pseudomonadati</taxon>
        <taxon>Bacteroidota</taxon>
        <taxon>Cytophagia</taxon>
        <taxon>Cytophagales</taxon>
        <taxon>Cyclobacteriaceae</taxon>
        <taxon>Algoriphagus</taxon>
    </lineage>
</organism>
<proteinExistence type="predicted"/>
<comment type="caution">
    <text evidence="1">The sequence shown here is derived from an EMBL/GenBank/DDBJ whole genome shotgun (WGS) entry which is preliminary data.</text>
</comment>
<gene>
    <name evidence="1" type="ORF">ACFPIK_08895</name>
</gene>
<accession>A0ABW0BY51</accession>
<reference evidence="2" key="1">
    <citation type="journal article" date="2019" name="Int. J. Syst. Evol. Microbiol.">
        <title>The Global Catalogue of Microorganisms (GCM) 10K type strain sequencing project: providing services to taxonomists for standard genome sequencing and annotation.</title>
        <authorList>
            <consortium name="The Broad Institute Genomics Platform"/>
            <consortium name="The Broad Institute Genome Sequencing Center for Infectious Disease"/>
            <person name="Wu L."/>
            <person name="Ma J."/>
        </authorList>
    </citation>
    <scope>NUCLEOTIDE SEQUENCE [LARGE SCALE GENOMIC DNA]</scope>
    <source>
        <strain evidence="2">CGMCC 1.7030</strain>
    </source>
</reference>
<evidence type="ECO:0000313" key="2">
    <source>
        <dbReference type="Proteomes" id="UP001596163"/>
    </source>
</evidence>
<name>A0ABW0BY51_9BACT</name>
<dbReference type="EMBL" id="JBHSKS010000005">
    <property type="protein sequence ID" value="MFC5191883.1"/>
    <property type="molecule type" value="Genomic_DNA"/>
</dbReference>
<dbReference type="RefSeq" id="WP_377914345.1">
    <property type="nucleotide sequence ID" value="NZ_JBHSKS010000005.1"/>
</dbReference>
<evidence type="ECO:0000313" key="1">
    <source>
        <dbReference type="EMBL" id="MFC5191883.1"/>
    </source>
</evidence>